<dbReference type="AlphaFoldDB" id="A0A2Z7DBY5"/>
<evidence type="ECO:0000313" key="2">
    <source>
        <dbReference type="Proteomes" id="UP000250235"/>
    </source>
</evidence>
<organism evidence="1 2">
    <name type="scientific">Dorcoceras hygrometricum</name>
    <dbReference type="NCBI Taxonomy" id="472368"/>
    <lineage>
        <taxon>Eukaryota</taxon>
        <taxon>Viridiplantae</taxon>
        <taxon>Streptophyta</taxon>
        <taxon>Embryophyta</taxon>
        <taxon>Tracheophyta</taxon>
        <taxon>Spermatophyta</taxon>
        <taxon>Magnoliopsida</taxon>
        <taxon>eudicotyledons</taxon>
        <taxon>Gunneridae</taxon>
        <taxon>Pentapetalae</taxon>
        <taxon>asterids</taxon>
        <taxon>lamiids</taxon>
        <taxon>Lamiales</taxon>
        <taxon>Gesneriaceae</taxon>
        <taxon>Didymocarpoideae</taxon>
        <taxon>Trichosporeae</taxon>
        <taxon>Loxocarpinae</taxon>
        <taxon>Dorcoceras</taxon>
    </lineage>
</organism>
<dbReference type="EMBL" id="KQ987790">
    <property type="protein sequence ID" value="KZV56794.1"/>
    <property type="molecule type" value="Genomic_DNA"/>
</dbReference>
<protein>
    <submittedName>
        <fullName evidence="1">Uncharacterized protein</fullName>
    </submittedName>
</protein>
<evidence type="ECO:0000313" key="1">
    <source>
        <dbReference type="EMBL" id="KZV56794.1"/>
    </source>
</evidence>
<accession>A0A2Z7DBY5</accession>
<sequence length="259" mass="28379">MENKLNLLSIGGGRIEVRLRKGQQGSKSGLAMETSKVESVVRNQAEANLRPAAVIFAKDGERTGFLLMNCHGMRQFRADAKILFSLCSGLAMETSKVESVVRNQAEANLRPAAVIFAKAGESDNDISSDVITINSCEEKRQGWNSDDEVSSDVSNHQRATVQPTVDSADALCDGNNQQVGTSRKVPVARYQSQGTSRKVPVAEYTSRSIPVTVDPVAGYRELQPVDKESSRKMMYRSQATVHPVADYSVFHIQSQEKQT</sequence>
<keyword evidence="2" id="KW-1185">Reference proteome</keyword>
<gene>
    <name evidence="1" type="ORF">F511_37156</name>
</gene>
<reference evidence="1 2" key="1">
    <citation type="journal article" date="2015" name="Proc. Natl. Acad. Sci. U.S.A.">
        <title>The resurrection genome of Boea hygrometrica: A blueprint for survival of dehydration.</title>
        <authorList>
            <person name="Xiao L."/>
            <person name="Yang G."/>
            <person name="Zhang L."/>
            <person name="Yang X."/>
            <person name="Zhao S."/>
            <person name="Ji Z."/>
            <person name="Zhou Q."/>
            <person name="Hu M."/>
            <person name="Wang Y."/>
            <person name="Chen M."/>
            <person name="Xu Y."/>
            <person name="Jin H."/>
            <person name="Xiao X."/>
            <person name="Hu G."/>
            <person name="Bao F."/>
            <person name="Hu Y."/>
            <person name="Wan P."/>
            <person name="Li L."/>
            <person name="Deng X."/>
            <person name="Kuang T."/>
            <person name="Xiang C."/>
            <person name="Zhu J.K."/>
            <person name="Oliver M.J."/>
            <person name="He Y."/>
        </authorList>
    </citation>
    <scope>NUCLEOTIDE SEQUENCE [LARGE SCALE GENOMIC DNA]</scope>
    <source>
        <strain evidence="2">cv. XS01</strain>
    </source>
</reference>
<name>A0A2Z7DBY5_9LAMI</name>
<dbReference type="Proteomes" id="UP000250235">
    <property type="component" value="Unassembled WGS sequence"/>
</dbReference>
<proteinExistence type="predicted"/>